<dbReference type="Proteomes" id="UP000653231">
    <property type="component" value="Unassembled WGS sequence"/>
</dbReference>
<dbReference type="RefSeq" id="WP_191052893.1">
    <property type="nucleotide sequence ID" value="NZ_JACXRZ010000014.1"/>
</dbReference>
<dbReference type="Gene3D" id="2.20.25.10">
    <property type="match status" value="1"/>
</dbReference>
<evidence type="ECO:0000313" key="3">
    <source>
        <dbReference type="Proteomes" id="UP000653231"/>
    </source>
</evidence>
<sequence length="327" mass="37404">MALSNDTHDDVGAGIRWWSELRCPRCRGALRTEGGLRCGTCPATYPVDRGVPRFVPQDNYAEGFGYQWNRHRLTQLDSHSGLPISRDRLFRASRWSAGELRGRRVLECGSGAGRFTEVLCETGAEVTSFDISSAVHANAASNRRFPNLRLVQASIYEMPFPEESFDYLICFGVIQHTPDVERTFKTLFRYLRPGGRFCVDVYAAMVAYTHPRHLLRPITRRIPPARLYSAVDKAVPCLLPLSTALHSVPKAGPYLARLVPVANLRYLNLKDRRMLRTWSVLDTFDWLSPRYESPQPRRRLERWTRELGLSEVSIERHRGLYVVRGVK</sequence>
<dbReference type="InterPro" id="IPR029063">
    <property type="entry name" value="SAM-dependent_MTases_sf"/>
</dbReference>
<dbReference type="SUPFAM" id="SSF158997">
    <property type="entry name" value="Trm112p-like"/>
    <property type="match status" value="1"/>
</dbReference>
<evidence type="ECO:0000259" key="1">
    <source>
        <dbReference type="Pfam" id="PF08241"/>
    </source>
</evidence>
<comment type="caution">
    <text evidence="2">The sequence shown here is derived from an EMBL/GenBank/DDBJ whole genome shotgun (WGS) entry which is preliminary data.</text>
</comment>
<accession>A0ABR8LAC2</accession>
<feature type="domain" description="Methyltransferase type 11" evidence="1">
    <location>
        <begin position="106"/>
        <end position="198"/>
    </location>
</feature>
<gene>
    <name evidence="2" type="ORF">IEQ31_19970</name>
</gene>
<dbReference type="Pfam" id="PF08241">
    <property type="entry name" value="Methyltransf_11"/>
    <property type="match status" value="1"/>
</dbReference>
<proteinExistence type="predicted"/>
<organism evidence="2 3">
    <name type="scientific">Microbispora bryophytorum subsp. camponoti</name>
    <dbReference type="NCBI Taxonomy" id="1677852"/>
    <lineage>
        <taxon>Bacteria</taxon>
        <taxon>Bacillati</taxon>
        <taxon>Actinomycetota</taxon>
        <taxon>Actinomycetes</taxon>
        <taxon>Streptosporangiales</taxon>
        <taxon>Streptosporangiaceae</taxon>
        <taxon>Microbispora</taxon>
    </lineage>
</organism>
<protein>
    <submittedName>
        <fullName evidence="2">Class I SAM-dependent methyltransferase</fullName>
    </submittedName>
</protein>
<dbReference type="PANTHER" id="PTHR43861:SF1">
    <property type="entry name" value="TRANS-ACONITATE 2-METHYLTRANSFERASE"/>
    <property type="match status" value="1"/>
</dbReference>
<dbReference type="InterPro" id="IPR013216">
    <property type="entry name" value="Methyltransf_11"/>
</dbReference>
<reference evidence="2 3" key="1">
    <citation type="submission" date="2020-09" db="EMBL/GenBank/DDBJ databases">
        <title>Actinomycete isolated from the Camponotus japonicus Mayr.</title>
        <authorList>
            <person name="Gong X."/>
        </authorList>
    </citation>
    <scope>NUCLEOTIDE SEQUENCE [LARGE SCALE GENOMIC DNA]</scope>
    <source>
        <strain evidence="2 3">2C-HV3</strain>
    </source>
</reference>
<dbReference type="Gene3D" id="3.40.50.150">
    <property type="entry name" value="Vaccinia Virus protein VP39"/>
    <property type="match status" value="1"/>
</dbReference>
<keyword evidence="3" id="KW-1185">Reference proteome</keyword>
<keyword evidence="2" id="KW-0489">Methyltransferase</keyword>
<keyword evidence="2" id="KW-0808">Transferase</keyword>
<dbReference type="GO" id="GO:0008168">
    <property type="term" value="F:methyltransferase activity"/>
    <property type="evidence" value="ECO:0007669"/>
    <property type="project" value="UniProtKB-KW"/>
</dbReference>
<dbReference type="EMBL" id="JACXRZ010000014">
    <property type="protein sequence ID" value="MBD3145449.1"/>
    <property type="molecule type" value="Genomic_DNA"/>
</dbReference>
<evidence type="ECO:0000313" key="2">
    <source>
        <dbReference type="EMBL" id="MBD3145449.1"/>
    </source>
</evidence>
<dbReference type="GO" id="GO:0032259">
    <property type="term" value="P:methylation"/>
    <property type="evidence" value="ECO:0007669"/>
    <property type="project" value="UniProtKB-KW"/>
</dbReference>
<dbReference type="SUPFAM" id="SSF53335">
    <property type="entry name" value="S-adenosyl-L-methionine-dependent methyltransferases"/>
    <property type="match status" value="1"/>
</dbReference>
<name>A0ABR8LAC2_9ACTN</name>
<dbReference type="PANTHER" id="PTHR43861">
    <property type="entry name" value="TRANS-ACONITATE 2-METHYLTRANSFERASE-RELATED"/>
    <property type="match status" value="1"/>
</dbReference>
<dbReference type="CDD" id="cd02440">
    <property type="entry name" value="AdoMet_MTases"/>
    <property type="match status" value="1"/>
</dbReference>